<keyword evidence="3" id="KW-1185">Reference proteome</keyword>
<feature type="compositionally biased region" description="Low complexity" evidence="1">
    <location>
        <begin position="63"/>
        <end position="73"/>
    </location>
</feature>
<sequence>MTGLLRGALPCIAVALPVAGLVRRYLFVLAGHVVGLFVPAAGSGSAADTPGGAVPRPRRDAAPARVRPVRPSA</sequence>
<evidence type="ECO:0000313" key="3">
    <source>
        <dbReference type="Proteomes" id="UP000585836"/>
    </source>
</evidence>
<reference evidence="2 3" key="1">
    <citation type="submission" date="2020-08" db="EMBL/GenBank/DDBJ databases">
        <title>Genomic Encyclopedia of Type Strains, Phase III (KMG-III): the genomes of soil and plant-associated and newly described type strains.</title>
        <authorList>
            <person name="Whitman W."/>
        </authorList>
    </citation>
    <scope>NUCLEOTIDE SEQUENCE [LARGE SCALE GENOMIC DNA]</scope>
    <source>
        <strain evidence="2 3">CECT 3313</strain>
    </source>
</reference>
<dbReference type="Proteomes" id="UP000585836">
    <property type="component" value="Unassembled WGS sequence"/>
</dbReference>
<proteinExistence type="predicted"/>
<comment type="caution">
    <text evidence="2">The sequence shown here is derived from an EMBL/GenBank/DDBJ whole genome shotgun (WGS) entry which is preliminary data.</text>
</comment>
<protein>
    <submittedName>
        <fullName evidence="2">Uncharacterized protein</fullName>
    </submittedName>
</protein>
<dbReference type="EMBL" id="JACHJK010000009">
    <property type="protein sequence ID" value="MBB5929693.1"/>
    <property type="molecule type" value="Genomic_DNA"/>
</dbReference>
<accession>A0A7W9PXA8</accession>
<gene>
    <name evidence="2" type="ORF">FHS34_005180</name>
</gene>
<dbReference type="AlphaFoldDB" id="A0A7W9PXA8"/>
<dbReference type="RefSeq" id="WP_184969416.1">
    <property type="nucleotide sequence ID" value="NZ_BAAAWF010000009.1"/>
</dbReference>
<evidence type="ECO:0000313" key="2">
    <source>
        <dbReference type="EMBL" id="MBB5929693.1"/>
    </source>
</evidence>
<feature type="region of interest" description="Disordered" evidence="1">
    <location>
        <begin position="42"/>
        <end position="73"/>
    </location>
</feature>
<organism evidence="2 3">
    <name type="scientific">Streptomyces echinatus</name>
    <dbReference type="NCBI Taxonomy" id="67293"/>
    <lineage>
        <taxon>Bacteria</taxon>
        <taxon>Bacillati</taxon>
        <taxon>Actinomycetota</taxon>
        <taxon>Actinomycetes</taxon>
        <taxon>Kitasatosporales</taxon>
        <taxon>Streptomycetaceae</taxon>
        <taxon>Streptomyces</taxon>
    </lineage>
</organism>
<evidence type="ECO:0000256" key="1">
    <source>
        <dbReference type="SAM" id="MobiDB-lite"/>
    </source>
</evidence>
<name>A0A7W9PXA8_9ACTN</name>